<evidence type="ECO:0000256" key="6">
    <source>
        <dbReference type="PROSITE-ProRule" id="PRU00277"/>
    </source>
</evidence>
<dbReference type="InterPro" id="IPR029000">
    <property type="entry name" value="Cyclophilin-like_dom_sf"/>
</dbReference>
<organism evidence="10 11">
    <name type="scientific">Flavobacterium ichthyis</name>
    <dbReference type="NCBI Taxonomy" id="2698827"/>
    <lineage>
        <taxon>Bacteria</taxon>
        <taxon>Pseudomonadati</taxon>
        <taxon>Bacteroidota</taxon>
        <taxon>Flavobacteriia</taxon>
        <taxon>Flavobacteriales</taxon>
        <taxon>Flavobacteriaceae</taxon>
        <taxon>Flavobacterium</taxon>
    </lineage>
</organism>
<dbReference type="SUPFAM" id="SSF54534">
    <property type="entry name" value="FKBP-like"/>
    <property type="match status" value="1"/>
</dbReference>
<evidence type="ECO:0000256" key="4">
    <source>
        <dbReference type="ARBA" id="ARBA00023110"/>
    </source>
</evidence>
<evidence type="ECO:0000256" key="2">
    <source>
        <dbReference type="ARBA" id="ARBA00007365"/>
    </source>
</evidence>
<evidence type="ECO:0000313" key="11">
    <source>
        <dbReference type="Proteomes" id="UP000798602"/>
    </source>
</evidence>
<evidence type="ECO:0000256" key="7">
    <source>
        <dbReference type="SAM" id="SignalP"/>
    </source>
</evidence>
<protein>
    <recommendedName>
        <fullName evidence="3 6">peptidylprolyl isomerase</fullName>
        <ecNumber evidence="3 6">5.2.1.8</ecNumber>
    </recommendedName>
</protein>
<evidence type="ECO:0000313" key="10">
    <source>
        <dbReference type="EMBL" id="NBL65238.1"/>
    </source>
</evidence>
<dbReference type="RefSeq" id="WP_166537065.1">
    <property type="nucleotide sequence ID" value="NZ_JAABLM010000009.1"/>
</dbReference>
<dbReference type="Gene3D" id="2.40.100.10">
    <property type="entry name" value="Cyclophilin-like"/>
    <property type="match status" value="1"/>
</dbReference>
<feature type="domain" description="PPIase cyclophilin-type" evidence="9">
    <location>
        <begin position="48"/>
        <end position="183"/>
    </location>
</feature>
<dbReference type="CDD" id="cd00317">
    <property type="entry name" value="cyclophilin"/>
    <property type="match status" value="1"/>
</dbReference>
<evidence type="ECO:0000259" key="9">
    <source>
        <dbReference type="PROSITE" id="PS50072"/>
    </source>
</evidence>
<comment type="catalytic activity">
    <reaction evidence="1 6">
        <text>[protein]-peptidylproline (omega=180) = [protein]-peptidylproline (omega=0)</text>
        <dbReference type="Rhea" id="RHEA:16237"/>
        <dbReference type="Rhea" id="RHEA-COMP:10747"/>
        <dbReference type="Rhea" id="RHEA-COMP:10748"/>
        <dbReference type="ChEBI" id="CHEBI:83833"/>
        <dbReference type="ChEBI" id="CHEBI:83834"/>
        <dbReference type="EC" id="5.2.1.8"/>
    </reaction>
</comment>
<evidence type="ECO:0000256" key="3">
    <source>
        <dbReference type="ARBA" id="ARBA00013194"/>
    </source>
</evidence>
<feature type="signal peptide" evidence="7">
    <location>
        <begin position="1"/>
        <end position="19"/>
    </location>
</feature>
<name>A0ABW9Z8Q6_9FLAO</name>
<keyword evidence="11" id="KW-1185">Reference proteome</keyword>
<evidence type="ECO:0000259" key="8">
    <source>
        <dbReference type="PROSITE" id="PS50059"/>
    </source>
</evidence>
<keyword evidence="4 6" id="KW-0697">Rotamase</keyword>
<comment type="caution">
    <text evidence="10">The sequence shown here is derived from an EMBL/GenBank/DDBJ whole genome shotgun (WGS) entry which is preliminary data.</text>
</comment>
<dbReference type="InterPro" id="IPR020892">
    <property type="entry name" value="Cyclophilin-type_PPIase_CS"/>
</dbReference>
<dbReference type="PROSITE" id="PS00170">
    <property type="entry name" value="CSA_PPIASE_1"/>
    <property type="match status" value="1"/>
</dbReference>
<keyword evidence="5 6" id="KW-0413">Isomerase</keyword>
<keyword evidence="7" id="KW-0732">Signal</keyword>
<evidence type="ECO:0000256" key="5">
    <source>
        <dbReference type="ARBA" id="ARBA00023235"/>
    </source>
</evidence>
<dbReference type="PANTHER" id="PTHR45625">
    <property type="entry name" value="PEPTIDYL-PROLYL CIS-TRANS ISOMERASE-RELATED"/>
    <property type="match status" value="1"/>
</dbReference>
<sequence length="376" mass="41033">MKTRLIALMFLAFTAGTFAQTKKATAKKVASQTAPTEKKLEGIFATIETNKGRIVLELEYKKTPITVANFMSLAEGTNNFVTQKYKGKPFYTGLKFHRVIADFMIQGGDPAGNGSGDPGYKFKDEITDLKHSGPGILSMANSGPATNGSQFFITHKATPWLDGKHTVFGKVISGQDVVNAIAQDDVIIEIKFDKKGSEAKKFDAGKIFNEYFANKDIEAKKIAEAMAIIKKEKVAEHAKLRETATKLPSGLAYVVTKKGSETKPVDGTQVYVHYAGFLEDGSLFDSSYEDVSKKFDKFDQRRADANGYQPLPSTVGQHRFVPGFTEGLNQLNIGDKAVLFIPAALGYGERGAGNVIPPNANIIFEVELLDKLPAKE</sequence>
<comment type="similarity">
    <text evidence="2">Belongs to the cyclophilin-type PPIase family.</text>
</comment>
<dbReference type="Proteomes" id="UP000798602">
    <property type="component" value="Unassembled WGS sequence"/>
</dbReference>
<feature type="domain" description="PPIase FKBP-type" evidence="8">
    <location>
        <begin position="267"/>
        <end position="372"/>
    </location>
</feature>
<feature type="chain" id="PRO_5045381630" description="peptidylprolyl isomerase" evidence="7">
    <location>
        <begin position="20"/>
        <end position="376"/>
    </location>
</feature>
<dbReference type="EMBL" id="JAABLM010000009">
    <property type="protein sequence ID" value="NBL65238.1"/>
    <property type="molecule type" value="Genomic_DNA"/>
</dbReference>
<dbReference type="PROSITE" id="PS50072">
    <property type="entry name" value="CSA_PPIASE_2"/>
    <property type="match status" value="1"/>
</dbReference>
<evidence type="ECO:0000256" key="1">
    <source>
        <dbReference type="ARBA" id="ARBA00000971"/>
    </source>
</evidence>
<dbReference type="InterPro" id="IPR044666">
    <property type="entry name" value="Cyclophilin_A-like"/>
</dbReference>
<dbReference type="InterPro" id="IPR001179">
    <property type="entry name" value="PPIase_FKBP_dom"/>
</dbReference>
<dbReference type="Pfam" id="PF00160">
    <property type="entry name" value="Pro_isomerase"/>
    <property type="match status" value="1"/>
</dbReference>
<dbReference type="InterPro" id="IPR002130">
    <property type="entry name" value="Cyclophilin-type_PPIase_dom"/>
</dbReference>
<dbReference type="Pfam" id="PF00254">
    <property type="entry name" value="FKBP_C"/>
    <property type="match status" value="1"/>
</dbReference>
<reference evidence="11" key="1">
    <citation type="submission" date="2020-01" db="EMBL/GenBank/DDBJ databases">
        <title>Sphingomonas sp. strain CSW-10.</title>
        <authorList>
            <person name="Chen W.-M."/>
        </authorList>
    </citation>
    <scope>NUCLEOTIDE SEQUENCE [LARGE SCALE GENOMIC DNA]</scope>
    <source>
        <strain evidence="11">NST-5</strain>
    </source>
</reference>
<dbReference type="Gene3D" id="3.10.50.40">
    <property type="match status" value="1"/>
</dbReference>
<dbReference type="SUPFAM" id="SSF50891">
    <property type="entry name" value="Cyclophilin-like"/>
    <property type="match status" value="1"/>
</dbReference>
<accession>A0ABW9Z8Q6</accession>
<dbReference type="PANTHER" id="PTHR45625:SF4">
    <property type="entry name" value="PEPTIDYLPROLYL ISOMERASE DOMAIN AND WD REPEAT-CONTAINING PROTEIN 1"/>
    <property type="match status" value="1"/>
</dbReference>
<dbReference type="PROSITE" id="PS50059">
    <property type="entry name" value="FKBP_PPIASE"/>
    <property type="match status" value="1"/>
</dbReference>
<dbReference type="GO" id="GO:0016853">
    <property type="term" value="F:isomerase activity"/>
    <property type="evidence" value="ECO:0007669"/>
    <property type="project" value="UniProtKB-KW"/>
</dbReference>
<dbReference type="PRINTS" id="PR00153">
    <property type="entry name" value="CSAPPISMRASE"/>
</dbReference>
<proteinExistence type="inferred from homology"/>
<gene>
    <name evidence="10" type="ORF">GV828_08525</name>
</gene>
<dbReference type="EC" id="5.2.1.8" evidence="3 6"/>
<dbReference type="InterPro" id="IPR046357">
    <property type="entry name" value="PPIase_dom_sf"/>
</dbReference>